<dbReference type="GO" id="GO:0008033">
    <property type="term" value="P:tRNA processing"/>
    <property type="evidence" value="ECO:0007669"/>
    <property type="project" value="UniProtKB-KW"/>
</dbReference>
<organism evidence="5 6">
    <name type="scientific">Myriangium duriaei CBS 260.36</name>
    <dbReference type="NCBI Taxonomy" id="1168546"/>
    <lineage>
        <taxon>Eukaryota</taxon>
        <taxon>Fungi</taxon>
        <taxon>Dikarya</taxon>
        <taxon>Ascomycota</taxon>
        <taxon>Pezizomycotina</taxon>
        <taxon>Dothideomycetes</taxon>
        <taxon>Dothideomycetidae</taxon>
        <taxon>Myriangiales</taxon>
        <taxon>Myriangiaceae</taxon>
        <taxon>Myriangium</taxon>
    </lineage>
</organism>
<accession>A0A9P4MK17</accession>
<evidence type="ECO:0000256" key="3">
    <source>
        <dbReference type="ARBA" id="ARBA00022694"/>
    </source>
</evidence>
<comment type="similarity">
    <text evidence="2">Belongs to the eukaryotic/archaeal RNase P protein component 3 family.</text>
</comment>
<dbReference type="GO" id="GO:0003723">
    <property type="term" value="F:RNA binding"/>
    <property type="evidence" value="ECO:0007669"/>
    <property type="project" value="TreeGrafter"/>
</dbReference>
<dbReference type="OrthoDB" id="17948at2759"/>
<evidence type="ECO:0000256" key="4">
    <source>
        <dbReference type="SAM" id="MobiDB-lite"/>
    </source>
</evidence>
<evidence type="ECO:0000256" key="1">
    <source>
        <dbReference type="ARBA" id="ARBA00004123"/>
    </source>
</evidence>
<evidence type="ECO:0000256" key="2">
    <source>
        <dbReference type="ARBA" id="ARBA00007331"/>
    </source>
</evidence>
<feature type="compositionally biased region" description="Polar residues" evidence="4">
    <location>
        <begin position="298"/>
        <end position="307"/>
    </location>
</feature>
<comment type="caution">
    <text evidence="5">The sequence shown here is derived from an EMBL/GenBank/DDBJ whole genome shotgun (WGS) entry which is preliminary data.</text>
</comment>
<dbReference type="Proteomes" id="UP000799439">
    <property type="component" value="Unassembled WGS sequence"/>
</dbReference>
<gene>
    <name evidence="5" type="ORF">K461DRAFT_290794</name>
</gene>
<evidence type="ECO:0000313" key="6">
    <source>
        <dbReference type="Proteomes" id="UP000799439"/>
    </source>
</evidence>
<dbReference type="PANTHER" id="PTHR13031">
    <property type="entry name" value="RIBONUCLEASE P SUBUNIT P30"/>
    <property type="match status" value="1"/>
</dbReference>
<dbReference type="PANTHER" id="PTHR13031:SF0">
    <property type="entry name" value="RIBONUCLEASE P PROTEIN SUBUNIT P30"/>
    <property type="match status" value="1"/>
</dbReference>
<sequence length="307" mass="33245">MFYDLNIPWTSARDPELPRTLAFLAELGYDVVALNHTLTGKLPAELECAIPSPLPFAIPPKLTILRRLTLPLTTPINNARLRSLASGYDILALRPSDEKNLQSVCSAMDCDIISIDLTQRLGYHFRFKMLADAARRGVRFEICYAGGLVGDSNARRNTISNVTGLVRASRGRGLLVTSEAKKTGACRAPWDVVNLLAVWGLKQEIAFEAVSKDARSVVVQAGLKRSGWRGVVDVVYGGEDEPNVGVQGSEVAKQKGQIGHGTKRKAETVDSSDAGGEKPLSKREMKRRAKKARDESGTDTAAQSSAG</sequence>
<comment type="subcellular location">
    <subcellularLocation>
        <location evidence="1">Nucleus</location>
    </subcellularLocation>
</comment>
<proteinExistence type="inferred from homology"/>
<keyword evidence="6" id="KW-1185">Reference proteome</keyword>
<dbReference type="AlphaFoldDB" id="A0A9P4MK17"/>
<dbReference type="InterPro" id="IPR002738">
    <property type="entry name" value="RNase_P_p30"/>
</dbReference>
<reference evidence="5" key="1">
    <citation type="journal article" date="2020" name="Stud. Mycol.">
        <title>101 Dothideomycetes genomes: a test case for predicting lifestyles and emergence of pathogens.</title>
        <authorList>
            <person name="Haridas S."/>
            <person name="Albert R."/>
            <person name="Binder M."/>
            <person name="Bloem J."/>
            <person name="Labutti K."/>
            <person name="Salamov A."/>
            <person name="Andreopoulos B."/>
            <person name="Baker S."/>
            <person name="Barry K."/>
            <person name="Bills G."/>
            <person name="Bluhm B."/>
            <person name="Cannon C."/>
            <person name="Castanera R."/>
            <person name="Culley D."/>
            <person name="Daum C."/>
            <person name="Ezra D."/>
            <person name="Gonzalez J."/>
            <person name="Henrissat B."/>
            <person name="Kuo A."/>
            <person name="Liang C."/>
            <person name="Lipzen A."/>
            <person name="Lutzoni F."/>
            <person name="Magnuson J."/>
            <person name="Mondo S."/>
            <person name="Nolan M."/>
            <person name="Ohm R."/>
            <person name="Pangilinan J."/>
            <person name="Park H.-J."/>
            <person name="Ramirez L."/>
            <person name="Alfaro M."/>
            <person name="Sun H."/>
            <person name="Tritt A."/>
            <person name="Yoshinaga Y."/>
            <person name="Zwiers L.-H."/>
            <person name="Turgeon B."/>
            <person name="Goodwin S."/>
            <person name="Spatafora J."/>
            <person name="Crous P."/>
            <person name="Grigoriev I."/>
        </authorList>
    </citation>
    <scope>NUCLEOTIDE SEQUENCE</scope>
    <source>
        <strain evidence="5">CBS 260.36</strain>
    </source>
</reference>
<dbReference type="InterPro" id="IPR016195">
    <property type="entry name" value="Pol/histidinol_Pase-like"/>
</dbReference>
<dbReference type="SUPFAM" id="SSF89550">
    <property type="entry name" value="PHP domain-like"/>
    <property type="match status" value="1"/>
</dbReference>
<dbReference type="EMBL" id="ML996082">
    <property type="protein sequence ID" value="KAF2155803.1"/>
    <property type="molecule type" value="Genomic_DNA"/>
</dbReference>
<protein>
    <submittedName>
        <fullName evidence="5">PHP domain-like protein</fullName>
    </submittedName>
</protein>
<feature type="region of interest" description="Disordered" evidence="4">
    <location>
        <begin position="243"/>
        <end position="307"/>
    </location>
</feature>
<dbReference type="Pfam" id="PF01876">
    <property type="entry name" value="RNase_P_p30"/>
    <property type="match status" value="1"/>
</dbReference>
<keyword evidence="3" id="KW-0819">tRNA processing</keyword>
<evidence type="ECO:0000313" key="5">
    <source>
        <dbReference type="EMBL" id="KAF2155803.1"/>
    </source>
</evidence>
<name>A0A9P4MK17_9PEZI</name>
<dbReference type="GO" id="GO:0005655">
    <property type="term" value="C:nucleolar ribonuclease P complex"/>
    <property type="evidence" value="ECO:0007669"/>
    <property type="project" value="TreeGrafter"/>
</dbReference>
<dbReference type="Gene3D" id="3.20.20.140">
    <property type="entry name" value="Metal-dependent hydrolases"/>
    <property type="match status" value="1"/>
</dbReference>